<feature type="signal peptide" evidence="5">
    <location>
        <begin position="1"/>
        <end position="18"/>
    </location>
</feature>
<gene>
    <name evidence="7" type="ORF">BHYA_0021g00430</name>
</gene>
<feature type="active site" description="Acyl-ester intermediate" evidence="4">
    <location>
        <position position="213"/>
    </location>
</feature>
<keyword evidence="2 5" id="KW-0378">Hydrolase</keyword>
<dbReference type="InterPro" id="IPR019826">
    <property type="entry name" value="Carboxylesterase_B_AS"/>
</dbReference>
<evidence type="ECO:0000256" key="5">
    <source>
        <dbReference type="RuleBase" id="RU361235"/>
    </source>
</evidence>
<evidence type="ECO:0000256" key="2">
    <source>
        <dbReference type="ARBA" id="ARBA00022801"/>
    </source>
</evidence>
<keyword evidence="8" id="KW-1185">Reference proteome</keyword>
<keyword evidence="3" id="KW-1015">Disulfide bond</keyword>
<organism evidence="7 8">
    <name type="scientific">Botrytis hyacinthi</name>
    <dbReference type="NCBI Taxonomy" id="278943"/>
    <lineage>
        <taxon>Eukaryota</taxon>
        <taxon>Fungi</taxon>
        <taxon>Dikarya</taxon>
        <taxon>Ascomycota</taxon>
        <taxon>Pezizomycotina</taxon>
        <taxon>Leotiomycetes</taxon>
        <taxon>Helotiales</taxon>
        <taxon>Sclerotiniaceae</taxon>
        <taxon>Botrytis</taxon>
    </lineage>
</organism>
<proteinExistence type="inferred from homology"/>
<dbReference type="EC" id="3.1.1.-" evidence="5"/>
<comment type="similarity">
    <text evidence="1 5">Belongs to the type-B carboxylesterase/lipase family.</text>
</comment>
<dbReference type="Proteomes" id="UP000297814">
    <property type="component" value="Unassembled WGS sequence"/>
</dbReference>
<dbReference type="PANTHER" id="PTHR43918:SF4">
    <property type="entry name" value="CARBOXYLIC ESTER HYDROLASE"/>
    <property type="match status" value="1"/>
</dbReference>
<evidence type="ECO:0000256" key="3">
    <source>
        <dbReference type="ARBA" id="ARBA00023157"/>
    </source>
</evidence>
<feature type="chain" id="PRO_5021457493" description="Carboxylic ester hydrolase" evidence="5">
    <location>
        <begin position="19"/>
        <end position="559"/>
    </location>
</feature>
<dbReference type="Pfam" id="PF00135">
    <property type="entry name" value="COesterase"/>
    <property type="match status" value="1"/>
</dbReference>
<sequence length="559" mass="60681">MVYLPLLAGLAASRLVSGAAIHSRANRQVTTSYGTLQGGVSELNRHSIRYPSHWFIAMDCTYLACPWSGVLDATTFGADCPQGASEVGLFTSGNTAISEDCLYLNVWAPANATATSKLPVYVWIYGGRFELGSGSVPTYDGTHLASKDIVIVTLNYRMGPFGFLAHPDLSVESSHNASSNYGLLDQIQALTFLRSEIAAFGGDPDHMTVGGQSAGSASALDMMYSPLTDGMIVGCIPESGARGVHDPETYTLATSHRDKDAAEATGVEFLSTLNVTTIAELRNVSMETLLEYNFDSDTVLVGTAFENVSTFMEPPTWRPVIDGYVLSHNYGQSLSSNAHSGIPILTGNNADESGSSPSPGLTLDTFTTQYTEMFRNLSTRFFDLYPASNDSDANTLSNEMYRDLSRTSTWDWATAWYAGGAKSNVYVYYFTHSPPNQTEGVYHGAELWYAFGNIPTYYNLTWTEQDYALQEQMSGYWANFIKTGNPNGGSLAEFPATTSDAKQAMWLGETTGASYLTPSDEKIQFHAGLLCSTNRILSTRRPGLCSGVFRVSHCSFSTL</sequence>
<dbReference type="SUPFAM" id="SSF53474">
    <property type="entry name" value="alpha/beta-Hydrolases"/>
    <property type="match status" value="1"/>
</dbReference>
<protein>
    <recommendedName>
        <fullName evidence="5">Carboxylic ester hydrolase</fullName>
        <ecNumber evidence="5">3.1.1.-</ecNumber>
    </recommendedName>
</protein>
<dbReference type="InterPro" id="IPR002018">
    <property type="entry name" value="CarbesteraseB"/>
</dbReference>
<dbReference type="InterPro" id="IPR029058">
    <property type="entry name" value="AB_hydrolase_fold"/>
</dbReference>
<dbReference type="InterPro" id="IPR019819">
    <property type="entry name" value="Carboxylesterase_B_CS"/>
</dbReference>
<comment type="caution">
    <text evidence="7">The sequence shown here is derived from an EMBL/GenBank/DDBJ whole genome shotgun (WGS) entry which is preliminary data.</text>
</comment>
<dbReference type="PRINTS" id="PR00878">
    <property type="entry name" value="CHOLNESTRASE"/>
</dbReference>
<feature type="active site" description="Charge relay system" evidence="4">
    <location>
        <position position="352"/>
    </location>
</feature>
<evidence type="ECO:0000313" key="8">
    <source>
        <dbReference type="Proteomes" id="UP000297814"/>
    </source>
</evidence>
<dbReference type="PANTHER" id="PTHR43918">
    <property type="entry name" value="ACETYLCHOLINESTERASE"/>
    <property type="match status" value="1"/>
</dbReference>
<name>A0A4Z1H8D0_9HELO</name>
<evidence type="ECO:0000259" key="6">
    <source>
        <dbReference type="Pfam" id="PF00135"/>
    </source>
</evidence>
<keyword evidence="5" id="KW-0732">Signal</keyword>
<dbReference type="GO" id="GO:0004104">
    <property type="term" value="F:cholinesterase activity"/>
    <property type="evidence" value="ECO:0007669"/>
    <property type="project" value="InterPro"/>
</dbReference>
<evidence type="ECO:0000256" key="1">
    <source>
        <dbReference type="ARBA" id="ARBA00005964"/>
    </source>
</evidence>
<feature type="domain" description="Carboxylesterase type B" evidence="6">
    <location>
        <begin position="66"/>
        <end position="512"/>
    </location>
</feature>
<dbReference type="Gene3D" id="3.40.50.1820">
    <property type="entry name" value="alpha/beta hydrolase"/>
    <property type="match status" value="1"/>
</dbReference>
<dbReference type="PROSITE" id="PS00941">
    <property type="entry name" value="CARBOXYLESTERASE_B_2"/>
    <property type="match status" value="1"/>
</dbReference>
<dbReference type="AlphaFoldDB" id="A0A4Z1H8D0"/>
<evidence type="ECO:0000256" key="4">
    <source>
        <dbReference type="PIRSR" id="PIRSR600997-1"/>
    </source>
</evidence>
<accession>A0A4Z1H8D0</accession>
<reference evidence="7 8" key="1">
    <citation type="submission" date="2017-12" db="EMBL/GenBank/DDBJ databases">
        <title>Comparative genomics of Botrytis spp.</title>
        <authorList>
            <person name="Valero-Jimenez C.A."/>
            <person name="Tapia P."/>
            <person name="Veloso J."/>
            <person name="Silva-Moreno E."/>
            <person name="Staats M."/>
            <person name="Valdes J.H."/>
            <person name="Van Kan J.A.L."/>
        </authorList>
    </citation>
    <scope>NUCLEOTIDE SEQUENCE [LARGE SCALE GENOMIC DNA]</scope>
    <source>
        <strain evidence="7 8">Bh0001</strain>
    </source>
</reference>
<feature type="active site" description="Charge relay system" evidence="4">
    <location>
        <position position="443"/>
    </location>
</feature>
<dbReference type="PROSITE" id="PS00122">
    <property type="entry name" value="CARBOXYLESTERASE_B_1"/>
    <property type="match status" value="1"/>
</dbReference>
<evidence type="ECO:0000313" key="7">
    <source>
        <dbReference type="EMBL" id="TGO41473.1"/>
    </source>
</evidence>
<dbReference type="EMBL" id="PQXK01000021">
    <property type="protein sequence ID" value="TGO41473.1"/>
    <property type="molecule type" value="Genomic_DNA"/>
</dbReference>
<dbReference type="InterPro" id="IPR050654">
    <property type="entry name" value="AChE-related_enzymes"/>
</dbReference>
<dbReference type="InterPro" id="IPR000997">
    <property type="entry name" value="Cholinesterase"/>
</dbReference>